<keyword evidence="4" id="KW-0862">Zinc</keyword>
<evidence type="ECO:0000313" key="7">
    <source>
        <dbReference type="EMBL" id="GAA4288805.1"/>
    </source>
</evidence>
<dbReference type="EMBL" id="BAABBA010000018">
    <property type="protein sequence ID" value="GAA4288805.1"/>
    <property type="molecule type" value="Genomic_DNA"/>
</dbReference>
<gene>
    <name evidence="7" type="ORF">GCM10022262_31650</name>
</gene>
<protein>
    <recommendedName>
        <fullName evidence="6">Peptidase M10 metallopeptidase domain-containing protein</fullName>
    </recommendedName>
</protein>
<feature type="transmembrane region" description="Helical" evidence="5">
    <location>
        <begin position="21"/>
        <end position="41"/>
    </location>
</feature>
<reference evidence="8" key="1">
    <citation type="journal article" date="2019" name="Int. J. Syst. Evol. Microbiol.">
        <title>The Global Catalogue of Microorganisms (GCM) 10K type strain sequencing project: providing services to taxonomists for standard genome sequencing and annotation.</title>
        <authorList>
            <consortium name="The Broad Institute Genomics Platform"/>
            <consortium name="The Broad Institute Genome Sequencing Center for Infectious Disease"/>
            <person name="Wu L."/>
            <person name="Ma J."/>
        </authorList>
    </citation>
    <scope>NUCLEOTIDE SEQUENCE [LARGE SCALE GENOMIC DNA]</scope>
    <source>
        <strain evidence="8">JCM 17459</strain>
    </source>
</reference>
<keyword evidence="2" id="KW-0479">Metal-binding</keyword>
<evidence type="ECO:0000256" key="4">
    <source>
        <dbReference type="ARBA" id="ARBA00022833"/>
    </source>
</evidence>
<accession>A0ABP8EXY6</accession>
<comment type="caution">
    <text evidence="7">The sequence shown here is derived from an EMBL/GenBank/DDBJ whole genome shotgun (WGS) entry which is preliminary data.</text>
</comment>
<keyword evidence="5" id="KW-0812">Transmembrane</keyword>
<proteinExistence type="predicted"/>
<dbReference type="RefSeq" id="WP_345043228.1">
    <property type="nucleotide sequence ID" value="NZ_BAABBA010000018.1"/>
</dbReference>
<feature type="domain" description="Peptidase M10 metallopeptidase" evidence="6">
    <location>
        <begin position="177"/>
        <end position="228"/>
    </location>
</feature>
<evidence type="ECO:0000256" key="3">
    <source>
        <dbReference type="ARBA" id="ARBA00022801"/>
    </source>
</evidence>
<dbReference type="InterPro" id="IPR001818">
    <property type="entry name" value="Pept_M10_metallopeptidase"/>
</dbReference>
<evidence type="ECO:0000259" key="6">
    <source>
        <dbReference type="Pfam" id="PF00413"/>
    </source>
</evidence>
<evidence type="ECO:0000256" key="1">
    <source>
        <dbReference type="ARBA" id="ARBA00022670"/>
    </source>
</evidence>
<keyword evidence="1" id="KW-0645">Protease</keyword>
<evidence type="ECO:0000256" key="5">
    <source>
        <dbReference type="SAM" id="Phobius"/>
    </source>
</evidence>
<dbReference type="InterPro" id="IPR024079">
    <property type="entry name" value="MetalloPept_cat_dom_sf"/>
</dbReference>
<organism evidence="7 8">
    <name type="scientific">Georgenia daeguensis</name>
    <dbReference type="NCBI Taxonomy" id="908355"/>
    <lineage>
        <taxon>Bacteria</taxon>
        <taxon>Bacillati</taxon>
        <taxon>Actinomycetota</taxon>
        <taxon>Actinomycetes</taxon>
        <taxon>Micrococcales</taxon>
        <taxon>Bogoriellaceae</taxon>
        <taxon>Georgenia</taxon>
    </lineage>
</organism>
<name>A0ABP8EXY6_9MICO</name>
<sequence>MYGADPWDRPTAYAPPRRQRGPYLLAALAVLAAGGGAMVLAGPEGDRLAEAPVVEPGAGSFAFIQEQLGDPVTYNPCEPIRYVVNDALAPAGGAGLVVEALATVSAATGLVFEDSGRTDEPADPDRQPRDVLRYGLDASPVLVAWTGPEQVPDLAGEVVGVAGSVSEGVGGSAMRYVSGTVYLDAADLTVILQRPDGAAQVRAIVTHELGHLVGLDHVDDPGELMYAENVGRTELGPGDRQGLAVLGSGSCG</sequence>
<dbReference type="Pfam" id="PF00413">
    <property type="entry name" value="Peptidase_M10"/>
    <property type="match status" value="1"/>
</dbReference>
<dbReference type="Gene3D" id="3.40.390.10">
    <property type="entry name" value="Collagenase (Catalytic Domain)"/>
    <property type="match status" value="1"/>
</dbReference>
<keyword evidence="5" id="KW-0472">Membrane</keyword>
<keyword evidence="5" id="KW-1133">Transmembrane helix</keyword>
<evidence type="ECO:0000256" key="2">
    <source>
        <dbReference type="ARBA" id="ARBA00022723"/>
    </source>
</evidence>
<dbReference type="Proteomes" id="UP001499841">
    <property type="component" value="Unassembled WGS sequence"/>
</dbReference>
<keyword evidence="8" id="KW-1185">Reference proteome</keyword>
<dbReference type="SUPFAM" id="SSF55486">
    <property type="entry name" value="Metalloproteases ('zincins'), catalytic domain"/>
    <property type="match status" value="1"/>
</dbReference>
<keyword evidence="3" id="KW-0378">Hydrolase</keyword>
<evidence type="ECO:0000313" key="8">
    <source>
        <dbReference type="Proteomes" id="UP001499841"/>
    </source>
</evidence>